<dbReference type="SMART" id="SM00354">
    <property type="entry name" value="HTH_LACI"/>
    <property type="match status" value="1"/>
</dbReference>
<dbReference type="Pfam" id="PF00532">
    <property type="entry name" value="Peripla_BP_1"/>
    <property type="match status" value="1"/>
</dbReference>
<reference evidence="6 7" key="1">
    <citation type="submission" date="2010-03" db="EMBL/GenBank/DDBJ databases">
        <title>The genome sequence of Ruminococcus obeum A2-162.</title>
        <authorList>
            <consortium name="metaHIT consortium -- http://www.metahit.eu/"/>
            <person name="Pajon A."/>
            <person name="Turner K."/>
            <person name="Parkhill J."/>
            <person name="Duncan S."/>
            <person name="Flint H."/>
        </authorList>
    </citation>
    <scope>NUCLEOTIDE SEQUENCE [LARGE SCALE GENOMIC DNA]</scope>
    <source>
        <strain evidence="6 7">A2-162</strain>
    </source>
</reference>
<feature type="domain" description="HTH lacI-type" evidence="5">
    <location>
        <begin position="4"/>
        <end position="58"/>
    </location>
</feature>
<dbReference type="InterPro" id="IPR028082">
    <property type="entry name" value="Peripla_BP_I"/>
</dbReference>
<proteinExistence type="predicted"/>
<dbReference type="AlphaFoldDB" id="D4LR67"/>
<dbReference type="Gene3D" id="3.40.50.2300">
    <property type="match status" value="2"/>
</dbReference>
<evidence type="ECO:0000256" key="3">
    <source>
        <dbReference type="ARBA" id="ARBA00023125"/>
    </source>
</evidence>
<reference evidence="6 7" key="2">
    <citation type="submission" date="2010-03" db="EMBL/GenBank/DDBJ databases">
        <authorList>
            <person name="Pajon A."/>
        </authorList>
    </citation>
    <scope>NUCLEOTIDE SEQUENCE [LARGE SCALE GENOMIC DNA]</scope>
    <source>
        <strain evidence="6 7">A2-162</strain>
    </source>
</reference>
<keyword evidence="2" id="KW-0805">Transcription regulation</keyword>
<dbReference type="EMBL" id="FP929054">
    <property type="protein sequence ID" value="CBL23275.1"/>
    <property type="molecule type" value="Genomic_DNA"/>
</dbReference>
<dbReference type="PATRIC" id="fig|657314.3.peg.1745"/>
<accession>D4LR67</accession>
<dbReference type="PROSITE" id="PS50932">
    <property type="entry name" value="HTH_LACI_2"/>
    <property type="match status" value="1"/>
</dbReference>
<evidence type="ECO:0000256" key="2">
    <source>
        <dbReference type="ARBA" id="ARBA00023015"/>
    </source>
</evidence>
<dbReference type="Gene3D" id="1.10.260.40">
    <property type="entry name" value="lambda repressor-like DNA-binding domains"/>
    <property type="match status" value="1"/>
</dbReference>
<keyword evidence="4" id="KW-0804">Transcription</keyword>
<dbReference type="PROSITE" id="PS00356">
    <property type="entry name" value="HTH_LACI_1"/>
    <property type="match status" value="1"/>
</dbReference>
<keyword evidence="7" id="KW-1185">Reference proteome</keyword>
<dbReference type="InterPro" id="IPR010982">
    <property type="entry name" value="Lambda_DNA-bd_dom_sf"/>
</dbReference>
<dbReference type="RefSeq" id="WP_015542094.1">
    <property type="nucleotide sequence ID" value="NC_021022.1"/>
</dbReference>
<evidence type="ECO:0000256" key="1">
    <source>
        <dbReference type="ARBA" id="ARBA00022491"/>
    </source>
</evidence>
<name>D4LR67_9FIRM</name>
<dbReference type="GO" id="GO:0000976">
    <property type="term" value="F:transcription cis-regulatory region binding"/>
    <property type="evidence" value="ECO:0007669"/>
    <property type="project" value="TreeGrafter"/>
</dbReference>
<dbReference type="PRINTS" id="PR00036">
    <property type="entry name" value="HTHLACI"/>
</dbReference>
<dbReference type="InterPro" id="IPR001761">
    <property type="entry name" value="Peripla_BP/Lac1_sug-bd_dom"/>
</dbReference>
<dbReference type="CDD" id="cd06267">
    <property type="entry name" value="PBP1_LacI_sugar_binding-like"/>
    <property type="match status" value="1"/>
</dbReference>
<gene>
    <name evidence="6" type="ORF">CK5_18860</name>
</gene>
<evidence type="ECO:0000259" key="5">
    <source>
        <dbReference type="PROSITE" id="PS50932"/>
    </source>
</evidence>
<dbReference type="InterPro" id="IPR000843">
    <property type="entry name" value="HTH_LacI"/>
</dbReference>
<evidence type="ECO:0000313" key="6">
    <source>
        <dbReference type="EMBL" id="CBL23275.1"/>
    </source>
</evidence>
<dbReference type="Pfam" id="PF00356">
    <property type="entry name" value="LacI"/>
    <property type="match status" value="1"/>
</dbReference>
<dbReference type="GO" id="GO:0003700">
    <property type="term" value="F:DNA-binding transcription factor activity"/>
    <property type="evidence" value="ECO:0007669"/>
    <property type="project" value="TreeGrafter"/>
</dbReference>
<dbReference type="Proteomes" id="UP000008955">
    <property type="component" value="Chromosome"/>
</dbReference>
<protein>
    <submittedName>
        <fullName evidence="6">Transcriptional regulators</fullName>
    </submittedName>
</protein>
<dbReference type="HOGENOM" id="CLU_037628_6_0_9"/>
<dbReference type="CDD" id="cd01392">
    <property type="entry name" value="HTH_LacI"/>
    <property type="match status" value="1"/>
</dbReference>
<dbReference type="SUPFAM" id="SSF47413">
    <property type="entry name" value="lambda repressor-like DNA-binding domains"/>
    <property type="match status" value="1"/>
</dbReference>
<dbReference type="SUPFAM" id="SSF53822">
    <property type="entry name" value="Periplasmic binding protein-like I"/>
    <property type="match status" value="1"/>
</dbReference>
<sequence length="336" mass="37656">MSNLTIMDIAREAGVSKATVSRVINNSGAVSPRTKERVLEIIKENKFSPSATARNLSKGTSSAIGFVVPEIDNPFFGEILRGVTEITDKNNLTLICCNTDDEREKDRRALDLFKENRVRGILYTPAVDYTDKKDRKNLIRIFDEINVPVVVMDRNINLPNVDGVYFNDYQGIYEATKALIGAGHTKIGIINADLEKPLARDRQKGFTDAMEQAGIPIREGYILAGDFHATKSYHLSRELLAMEDRPTAVITCNNRTTLGFLKALSERGESVPDDIVCFGLDRIETLELLGNNYNFIERDAMKMGREAIKLLINRMAFPGRPKMEVVLDTKLIINKL</sequence>
<evidence type="ECO:0000313" key="7">
    <source>
        <dbReference type="Proteomes" id="UP000008955"/>
    </source>
</evidence>
<organism evidence="6 7">
    <name type="scientific">Blautia obeum A2-162</name>
    <dbReference type="NCBI Taxonomy" id="657314"/>
    <lineage>
        <taxon>Bacteria</taxon>
        <taxon>Bacillati</taxon>
        <taxon>Bacillota</taxon>
        <taxon>Clostridia</taxon>
        <taxon>Lachnospirales</taxon>
        <taxon>Lachnospiraceae</taxon>
        <taxon>Blautia</taxon>
    </lineage>
</organism>
<keyword evidence="1" id="KW-0678">Repressor</keyword>
<dbReference type="PANTHER" id="PTHR30146:SF148">
    <property type="entry name" value="HTH-TYPE TRANSCRIPTIONAL REPRESSOR PURR-RELATED"/>
    <property type="match status" value="1"/>
</dbReference>
<dbReference type="PANTHER" id="PTHR30146">
    <property type="entry name" value="LACI-RELATED TRANSCRIPTIONAL REPRESSOR"/>
    <property type="match status" value="1"/>
</dbReference>
<dbReference type="KEGG" id="rob:CK5_18860"/>
<evidence type="ECO:0000256" key="4">
    <source>
        <dbReference type="ARBA" id="ARBA00023163"/>
    </source>
</evidence>
<keyword evidence="3" id="KW-0238">DNA-binding</keyword>